<evidence type="ECO:0000313" key="2">
    <source>
        <dbReference type="EMBL" id="CAD9129499.1"/>
    </source>
</evidence>
<gene>
    <name evidence="2" type="ORF">NDES1114_LOCUS21669</name>
</gene>
<feature type="compositionally biased region" description="Polar residues" evidence="1">
    <location>
        <begin position="1"/>
        <end position="10"/>
    </location>
</feature>
<feature type="compositionally biased region" description="Polar residues" evidence="1">
    <location>
        <begin position="86"/>
        <end position="95"/>
    </location>
</feature>
<evidence type="ECO:0000256" key="1">
    <source>
        <dbReference type="SAM" id="MobiDB-lite"/>
    </source>
</evidence>
<dbReference type="AlphaFoldDB" id="A0A7S1MEV0"/>
<reference evidence="2" key="1">
    <citation type="submission" date="2021-01" db="EMBL/GenBank/DDBJ databases">
        <authorList>
            <person name="Corre E."/>
            <person name="Pelletier E."/>
            <person name="Niang G."/>
            <person name="Scheremetjew M."/>
            <person name="Finn R."/>
            <person name="Kale V."/>
            <person name="Holt S."/>
            <person name="Cochrane G."/>
            <person name="Meng A."/>
            <person name="Brown T."/>
            <person name="Cohen L."/>
        </authorList>
    </citation>
    <scope>NUCLEOTIDE SEQUENCE</scope>
    <source>
        <strain evidence="2">CCAP 1951/1</strain>
    </source>
</reference>
<proteinExistence type="predicted"/>
<accession>A0A7S1MEV0</accession>
<feature type="region of interest" description="Disordered" evidence="1">
    <location>
        <begin position="1"/>
        <end position="96"/>
    </location>
</feature>
<sequence>MPSTRTSTGHHATVDAPCRAAGTRAVPSKGDVQRPANRPISGAAAALWQPENMPLKPTNPSVSTTRADASASDSSLRTSTLWDSPRSPTTVQAASTGRKFYTANGFFERKDSGAT</sequence>
<name>A0A7S1MEV0_NEODS</name>
<dbReference type="EMBL" id="HBGF01032413">
    <property type="protein sequence ID" value="CAD9129499.1"/>
    <property type="molecule type" value="Transcribed_RNA"/>
</dbReference>
<organism evidence="2">
    <name type="scientific">Neobodo designis</name>
    <name type="common">Flagellated protozoan</name>
    <name type="synonym">Bodo designis</name>
    <dbReference type="NCBI Taxonomy" id="312471"/>
    <lineage>
        <taxon>Eukaryota</taxon>
        <taxon>Discoba</taxon>
        <taxon>Euglenozoa</taxon>
        <taxon>Kinetoplastea</taxon>
        <taxon>Metakinetoplastina</taxon>
        <taxon>Neobodonida</taxon>
        <taxon>Neobodo</taxon>
    </lineage>
</organism>
<feature type="compositionally biased region" description="Low complexity" evidence="1">
    <location>
        <begin position="63"/>
        <end position="81"/>
    </location>
</feature>
<protein>
    <submittedName>
        <fullName evidence="2">Uncharacterized protein</fullName>
    </submittedName>
</protein>